<name>A0ABV1A3F1_9TELE</name>
<feature type="transmembrane region" description="Helical" evidence="8">
    <location>
        <begin position="99"/>
        <end position="121"/>
    </location>
</feature>
<dbReference type="InterPro" id="IPR003961">
    <property type="entry name" value="FN3_dom"/>
</dbReference>
<keyword evidence="6" id="KW-0675">Receptor</keyword>
<evidence type="ECO:0000313" key="11">
    <source>
        <dbReference type="Proteomes" id="UP001469553"/>
    </source>
</evidence>
<keyword evidence="2 8" id="KW-0812">Transmembrane</keyword>
<evidence type="ECO:0000256" key="2">
    <source>
        <dbReference type="ARBA" id="ARBA00022692"/>
    </source>
</evidence>
<dbReference type="Gene3D" id="2.60.40.10">
    <property type="entry name" value="Immunoglobulins"/>
    <property type="match status" value="1"/>
</dbReference>
<dbReference type="PANTHER" id="PTHR23037:SF46">
    <property type="entry name" value="INTERLEUKIN 5 RECEPTOR SUBUNIT ALPHA"/>
    <property type="match status" value="1"/>
</dbReference>
<reference evidence="10 11" key="1">
    <citation type="submission" date="2021-06" db="EMBL/GenBank/DDBJ databases">
        <authorList>
            <person name="Palmer J.M."/>
        </authorList>
    </citation>
    <scope>NUCLEOTIDE SEQUENCE [LARGE SCALE GENOMIC DNA]</scope>
    <source>
        <strain evidence="10 11">AS_MEX2019</strain>
        <tissue evidence="10">Muscle</tissue>
    </source>
</reference>
<gene>
    <name evidence="10" type="ORF">AMECASPLE_033826</name>
</gene>
<feature type="domain" description="Fibronectin type-III" evidence="9">
    <location>
        <begin position="1"/>
        <end position="95"/>
    </location>
</feature>
<evidence type="ECO:0000256" key="1">
    <source>
        <dbReference type="ARBA" id="ARBA00004479"/>
    </source>
</evidence>
<dbReference type="InterPro" id="IPR025871">
    <property type="entry name" value="GHBP"/>
</dbReference>
<keyword evidence="4 8" id="KW-1133">Transmembrane helix</keyword>
<sequence length="413" mass="45549">MNVSLTSTHFDIMLNWKPPKSADVETGWIALQYEVQYREVGSDHWEMSNLVKSTYRSLFGLQTNVNHEVRVRCKMLGGKNFGDFSDSVFVHIPSKVSRFPVMALLIFGALSLVAILLLVIISQQEKLMFLLLPPVPGPKIQGIDPYLLKKGKLRELKSILGGPPDLGPELNNDPWVEFIDLDIEEHSDKLMDVNMDCLMDHSLSYHCSPLSVGFRDDDSGRSSCCEPDLVSESNPSPVHPFVPNQAVGMETSSQTTAGHQSSSFVRLSLVAEGRDAVYTQVGEVRSSGSLLLSPEQVTVVEKNTSKERDMVEQKENKQVDIMVVNPDQRDCTSEPNAAKLSLRLATAELPDHPESNMSQLPSAPVYTVVEGVDRQNSLLLTPNLTPGPNLTIPKITPTSDAYLTPDLLGNITP</sequence>
<keyword evidence="7" id="KW-0325">Glycoprotein</keyword>
<keyword evidence="3" id="KW-0732">Signal</keyword>
<evidence type="ECO:0000256" key="5">
    <source>
        <dbReference type="ARBA" id="ARBA00023136"/>
    </source>
</evidence>
<dbReference type="CDD" id="cd00063">
    <property type="entry name" value="FN3"/>
    <property type="match status" value="1"/>
</dbReference>
<evidence type="ECO:0000313" key="10">
    <source>
        <dbReference type="EMBL" id="MEQ2312694.1"/>
    </source>
</evidence>
<evidence type="ECO:0000256" key="8">
    <source>
        <dbReference type="SAM" id="Phobius"/>
    </source>
</evidence>
<accession>A0ABV1A3F1</accession>
<evidence type="ECO:0000259" key="9">
    <source>
        <dbReference type="PROSITE" id="PS50853"/>
    </source>
</evidence>
<evidence type="ECO:0000256" key="6">
    <source>
        <dbReference type="ARBA" id="ARBA00023170"/>
    </source>
</evidence>
<dbReference type="PANTHER" id="PTHR23037">
    <property type="entry name" value="CYTOKINE RECEPTOR"/>
    <property type="match status" value="1"/>
</dbReference>
<keyword evidence="11" id="KW-1185">Reference proteome</keyword>
<dbReference type="Pfam" id="PF12772">
    <property type="entry name" value="GHBP"/>
    <property type="match status" value="1"/>
</dbReference>
<dbReference type="EMBL" id="JAHRIP010079905">
    <property type="protein sequence ID" value="MEQ2312694.1"/>
    <property type="molecule type" value="Genomic_DNA"/>
</dbReference>
<evidence type="ECO:0000256" key="7">
    <source>
        <dbReference type="ARBA" id="ARBA00023180"/>
    </source>
</evidence>
<dbReference type="InterPro" id="IPR013783">
    <property type="entry name" value="Ig-like_fold"/>
</dbReference>
<dbReference type="Proteomes" id="UP001469553">
    <property type="component" value="Unassembled WGS sequence"/>
</dbReference>
<evidence type="ECO:0000256" key="4">
    <source>
        <dbReference type="ARBA" id="ARBA00022989"/>
    </source>
</evidence>
<dbReference type="SUPFAM" id="SSF49265">
    <property type="entry name" value="Fibronectin type III"/>
    <property type="match status" value="1"/>
</dbReference>
<protein>
    <recommendedName>
        <fullName evidence="9">Fibronectin type-III domain-containing protein</fullName>
    </recommendedName>
</protein>
<proteinExistence type="predicted"/>
<evidence type="ECO:0000256" key="3">
    <source>
        <dbReference type="ARBA" id="ARBA00022729"/>
    </source>
</evidence>
<dbReference type="InterPro" id="IPR036116">
    <property type="entry name" value="FN3_sf"/>
</dbReference>
<comment type="subcellular location">
    <subcellularLocation>
        <location evidence="1">Membrane</location>
        <topology evidence="1">Single-pass type I membrane protein</topology>
    </subcellularLocation>
</comment>
<dbReference type="PROSITE" id="PS50853">
    <property type="entry name" value="FN3"/>
    <property type="match status" value="1"/>
</dbReference>
<keyword evidence="5 8" id="KW-0472">Membrane</keyword>
<comment type="caution">
    <text evidence="10">The sequence shown here is derived from an EMBL/GenBank/DDBJ whole genome shotgun (WGS) entry which is preliminary data.</text>
</comment>
<organism evidence="10 11">
    <name type="scientific">Ameca splendens</name>
    <dbReference type="NCBI Taxonomy" id="208324"/>
    <lineage>
        <taxon>Eukaryota</taxon>
        <taxon>Metazoa</taxon>
        <taxon>Chordata</taxon>
        <taxon>Craniata</taxon>
        <taxon>Vertebrata</taxon>
        <taxon>Euteleostomi</taxon>
        <taxon>Actinopterygii</taxon>
        <taxon>Neopterygii</taxon>
        <taxon>Teleostei</taxon>
        <taxon>Neoteleostei</taxon>
        <taxon>Acanthomorphata</taxon>
        <taxon>Ovalentaria</taxon>
        <taxon>Atherinomorphae</taxon>
        <taxon>Cyprinodontiformes</taxon>
        <taxon>Goodeidae</taxon>
        <taxon>Ameca</taxon>
    </lineage>
</organism>